<organism evidence="1 2">
    <name type="scientific">Phocaeicola dorei DSM 17855</name>
    <dbReference type="NCBI Taxonomy" id="483217"/>
    <lineage>
        <taxon>Bacteria</taxon>
        <taxon>Pseudomonadati</taxon>
        <taxon>Bacteroidota</taxon>
        <taxon>Bacteroidia</taxon>
        <taxon>Bacteroidales</taxon>
        <taxon>Bacteroidaceae</taxon>
        <taxon>Phocaeicola</taxon>
    </lineage>
</organism>
<dbReference type="Proteomes" id="UP000004849">
    <property type="component" value="Unassembled WGS sequence"/>
</dbReference>
<proteinExistence type="predicted"/>
<protein>
    <submittedName>
        <fullName evidence="1">Uncharacterized protein</fullName>
    </submittedName>
</protein>
<name>B6VXX8_9BACT</name>
<evidence type="ECO:0000313" key="1">
    <source>
        <dbReference type="EMBL" id="EEB25377.1"/>
    </source>
</evidence>
<accession>B6VXX8</accession>
<gene>
    <name evidence="1" type="ORF">BACDOR_02138</name>
</gene>
<sequence>MKGRKKQLAFIAEPFKIKRISESRHANKQIIINVLSLIYDRYERFIFFRLCNNNPPSLSILRIHCCFIQMKMRFRIASSSSLSGPIILFSFFSDKLYHNSCCSK</sequence>
<reference evidence="1 2" key="2">
    <citation type="submission" date="2008-10" db="EMBL/GenBank/DDBJ databases">
        <authorList>
            <person name="Fulton L."/>
            <person name="Clifton S."/>
            <person name="Fulton B."/>
            <person name="Xu J."/>
            <person name="Minx P."/>
            <person name="Pepin K.H."/>
            <person name="Johnson M."/>
            <person name="Thiruvilangam P."/>
            <person name="Bhonagiri V."/>
            <person name="Nash W.E."/>
            <person name="Mardis E.R."/>
            <person name="Wilson R.K."/>
        </authorList>
    </citation>
    <scope>NUCLEOTIDE SEQUENCE [LARGE SCALE GENOMIC DNA]</scope>
    <source>
        <strain evidence="1 2">DSM 17855</strain>
    </source>
</reference>
<reference evidence="1 2" key="1">
    <citation type="submission" date="2008-10" db="EMBL/GenBank/DDBJ databases">
        <title>Draft genome sequence of Bacteroides dorei (DSM 17855).</title>
        <authorList>
            <person name="Sudarsanam P."/>
            <person name="Ley R."/>
            <person name="Guruge J."/>
            <person name="Turnbaugh P.J."/>
            <person name="Mahowald M."/>
            <person name="Liep D."/>
            <person name="Gordon J."/>
        </authorList>
    </citation>
    <scope>NUCLEOTIDE SEQUENCE [LARGE SCALE GENOMIC DNA]</scope>
    <source>
        <strain evidence="1 2">DSM 17855</strain>
    </source>
</reference>
<dbReference type="AlphaFoldDB" id="B6VXX8"/>
<evidence type="ECO:0000313" key="2">
    <source>
        <dbReference type="Proteomes" id="UP000004849"/>
    </source>
</evidence>
<dbReference type="HOGENOM" id="CLU_2380319_0_0_10"/>
<dbReference type="EMBL" id="ABWZ01000041">
    <property type="protein sequence ID" value="EEB25377.1"/>
    <property type="molecule type" value="Genomic_DNA"/>
</dbReference>